<dbReference type="InterPro" id="IPR043144">
    <property type="entry name" value="Mal/L-sulf/L-lact_DH-like_ah"/>
</dbReference>
<dbReference type="Gene3D" id="3.30.1370.60">
    <property type="entry name" value="Hypothetical oxidoreductase yiak, domain 2"/>
    <property type="match status" value="1"/>
</dbReference>
<dbReference type="Pfam" id="PF02615">
    <property type="entry name" value="Ldh_2"/>
    <property type="match status" value="1"/>
</dbReference>
<dbReference type="Gene3D" id="1.10.1530.10">
    <property type="match status" value="1"/>
</dbReference>
<comment type="caution">
    <text evidence="3">The sequence shown here is derived from an EMBL/GenBank/DDBJ whole genome shotgun (WGS) entry which is preliminary data.</text>
</comment>
<evidence type="ECO:0000256" key="1">
    <source>
        <dbReference type="ARBA" id="ARBA00006056"/>
    </source>
</evidence>
<dbReference type="SUPFAM" id="SSF89733">
    <property type="entry name" value="L-sulfolactate dehydrogenase-like"/>
    <property type="match status" value="1"/>
</dbReference>
<dbReference type="Proteomes" id="UP001500979">
    <property type="component" value="Unassembled WGS sequence"/>
</dbReference>
<dbReference type="PANTHER" id="PTHR11091">
    <property type="entry name" value="OXIDOREDUCTASE-RELATED"/>
    <property type="match status" value="1"/>
</dbReference>
<name>A0ABN3VHQ2_9PSEU</name>
<dbReference type="EMBL" id="BAAAUX010000019">
    <property type="protein sequence ID" value="GAA2806355.1"/>
    <property type="molecule type" value="Genomic_DNA"/>
</dbReference>
<protein>
    <submittedName>
        <fullName evidence="3">Ldh family oxidoreductase</fullName>
    </submittedName>
</protein>
<dbReference type="InterPro" id="IPR036111">
    <property type="entry name" value="Mal/L-sulfo/L-lacto_DH-like_sf"/>
</dbReference>
<dbReference type="InterPro" id="IPR043143">
    <property type="entry name" value="Mal/L-sulf/L-lact_DH-like_NADP"/>
</dbReference>
<dbReference type="InterPro" id="IPR003767">
    <property type="entry name" value="Malate/L-lactate_DH-like"/>
</dbReference>
<comment type="similarity">
    <text evidence="1">Belongs to the LDH2/MDH2 oxidoreductase family.</text>
</comment>
<reference evidence="3 4" key="1">
    <citation type="journal article" date="2019" name="Int. J. Syst. Evol. Microbiol.">
        <title>The Global Catalogue of Microorganisms (GCM) 10K type strain sequencing project: providing services to taxonomists for standard genome sequencing and annotation.</title>
        <authorList>
            <consortium name="The Broad Institute Genomics Platform"/>
            <consortium name="The Broad Institute Genome Sequencing Center for Infectious Disease"/>
            <person name="Wu L."/>
            <person name="Ma J."/>
        </authorList>
    </citation>
    <scope>NUCLEOTIDE SEQUENCE [LARGE SCALE GENOMIC DNA]</scope>
    <source>
        <strain evidence="3 4">JCM 9383</strain>
    </source>
</reference>
<keyword evidence="2" id="KW-0560">Oxidoreductase</keyword>
<dbReference type="PANTHER" id="PTHR11091:SF0">
    <property type="entry name" value="MALATE DEHYDROGENASE"/>
    <property type="match status" value="1"/>
</dbReference>
<keyword evidence="4" id="KW-1185">Reference proteome</keyword>
<dbReference type="RefSeq" id="WP_344683122.1">
    <property type="nucleotide sequence ID" value="NZ_BAAAUX010000019.1"/>
</dbReference>
<proteinExistence type="inferred from homology"/>
<gene>
    <name evidence="3" type="ORF">GCM10010470_47040</name>
</gene>
<accession>A0ABN3VHQ2</accession>
<evidence type="ECO:0000313" key="3">
    <source>
        <dbReference type="EMBL" id="GAA2806355.1"/>
    </source>
</evidence>
<sequence length="351" mass="36221">MSQTRTETTVVPADLLRSLATRALLGDGVPIDDAEAISRVLVQADLFGIHTHGIGRIPQYLERGRLGGLDPAARVRVERVAPAVARVDGANGIGPLVGARALEAAVEGARGSGVGAAFARHSNHFGPVMPYLFQAAEQGFAAIIASNATTTIPPWGGREARIGNNPLGIGVPSPGGDPIMLDIAMSVVARAKIRRAAAAGNTIPDTWATDIDGNPTTDPHAALEGFLQPVGGHKGYGLSLMVDLFAGLLSGAAYLDHVSSWSVDPERAQDLGHVFILIDTSRLMDADALAARMADFAGILHNTPPADPAAPVRIPGESELAAHRAQSANGVEVTSADVAALQDLAANAVAR</sequence>
<evidence type="ECO:0000256" key="2">
    <source>
        <dbReference type="ARBA" id="ARBA00023002"/>
    </source>
</evidence>
<evidence type="ECO:0000313" key="4">
    <source>
        <dbReference type="Proteomes" id="UP001500979"/>
    </source>
</evidence>
<organism evidence="3 4">
    <name type="scientific">Saccharopolyspora taberi</name>
    <dbReference type="NCBI Taxonomy" id="60895"/>
    <lineage>
        <taxon>Bacteria</taxon>
        <taxon>Bacillati</taxon>
        <taxon>Actinomycetota</taxon>
        <taxon>Actinomycetes</taxon>
        <taxon>Pseudonocardiales</taxon>
        <taxon>Pseudonocardiaceae</taxon>
        <taxon>Saccharopolyspora</taxon>
    </lineage>
</organism>